<sequence length="97" mass="11176">MILRSDSSLECMALLISASCLHVKNSVFWLEDHDGVIYFWSRIDDSMIRGGDNLKEALANYLFHHDYVAEITCKLVPINAYDKEAEEWAKSPKAYVY</sequence>
<name>A0A8H3KWD0_9GLOM</name>
<evidence type="ECO:0000313" key="2">
    <source>
        <dbReference type="Proteomes" id="UP000615446"/>
    </source>
</evidence>
<dbReference type="Proteomes" id="UP000615446">
    <property type="component" value="Unassembled WGS sequence"/>
</dbReference>
<dbReference type="EMBL" id="BLAL01000016">
    <property type="protein sequence ID" value="GES75415.1"/>
    <property type="molecule type" value="Genomic_DNA"/>
</dbReference>
<proteinExistence type="predicted"/>
<accession>A0A8H3KWD0</accession>
<comment type="caution">
    <text evidence="1">The sequence shown here is derived from an EMBL/GenBank/DDBJ whole genome shotgun (WGS) entry which is preliminary data.</text>
</comment>
<dbReference type="AlphaFoldDB" id="A0A8H3KWD0"/>
<protein>
    <submittedName>
        <fullName evidence="1">Uncharacterized protein</fullName>
    </submittedName>
</protein>
<organism evidence="1 2">
    <name type="scientific">Rhizophagus clarus</name>
    <dbReference type="NCBI Taxonomy" id="94130"/>
    <lineage>
        <taxon>Eukaryota</taxon>
        <taxon>Fungi</taxon>
        <taxon>Fungi incertae sedis</taxon>
        <taxon>Mucoromycota</taxon>
        <taxon>Glomeromycotina</taxon>
        <taxon>Glomeromycetes</taxon>
        <taxon>Glomerales</taxon>
        <taxon>Glomeraceae</taxon>
        <taxon>Rhizophagus</taxon>
    </lineage>
</organism>
<dbReference type="OrthoDB" id="2447320at2759"/>
<evidence type="ECO:0000313" key="1">
    <source>
        <dbReference type="EMBL" id="GES75415.1"/>
    </source>
</evidence>
<gene>
    <name evidence="1" type="ORF">RCL2_000285200</name>
</gene>
<reference evidence="1" key="1">
    <citation type="submission" date="2019-10" db="EMBL/GenBank/DDBJ databases">
        <title>Conservation and host-specific expression of non-tandemly repeated heterogenous ribosome RNA gene in arbuscular mycorrhizal fungi.</title>
        <authorList>
            <person name="Maeda T."/>
            <person name="Kobayashi Y."/>
            <person name="Nakagawa T."/>
            <person name="Ezawa T."/>
            <person name="Yamaguchi K."/>
            <person name="Bino T."/>
            <person name="Nishimoto Y."/>
            <person name="Shigenobu S."/>
            <person name="Kawaguchi M."/>
        </authorList>
    </citation>
    <scope>NUCLEOTIDE SEQUENCE</scope>
    <source>
        <strain evidence="1">HR1</strain>
    </source>
</reference>